<gene>
    <name evidence="2" type="ORF">CLODIP_2_CD14805</name>
</gene>
<feature type="compositionally biased region" description="Basic and acidic residues" evidence="1">
    <location>
        <begin position="73"/>
        <end position="93"/>
    </location>
</feature>
<dbReference type="AlphaFoldDB" id="A0A8S1C4Y2"/>
<feature type="compositionally biased region" description="Polar residues" evidence="1">
    <location>
        <begin position="103"/>
        <end position="125"/>
    </location>
</feature>
<keyword evidence="3" id="KW-1185">Reference proteome</keyword>
<accession>A0A8S1C4Y2</accession>
<organism evidence="2 3">
    <name type="scientific">Cloeon dipterum</name>
    <dbReference type="NCBI Taxonomy" id="197152"/>
    <lineage>
        <taxon>Eukaryota</taxon>
        <taxon>Metazoa</taxon>
        <taxon>Ecdysozoa</taxon>
        <taxon>Arthropoda</taxon>
        <taxon>Hexapoda</taxon>
        <taxon>Insecta</taxon>
        <taxon>Pterygota</taxon>
        <taxon>Palaeoptera</taxon>
        <taxon>Ephemeroptera</taxon>
        <taxon>Pisciforma</taxon>
        <taxon>Baetidae</taxon>
        <taxon>Cloeon</taxon>
    </lineage>
</organism>
<feature type="region of interest" description="Disordered" evidence="1">
    <location>
        <begin position="56"/>
        <end position="146"/>
    </location>
</feature>
<evidence type="ECO:0000313" key="2">
    <source>
        <dbReference type="EMBL" id="CAB3363115.1"/>
    </source>
</evidence>
<comment type="caution">
    <text evidence="2">The sequence shown here is derived from an EMBL/GenBank/DDBJ whole genome shotgun (WGS) entry which is preliminary data.</text>
</comment>
<reference evidence="2 3" key="1">
    <citation type="submission" date="2020-04" db="EMBL/GenBank/DDBJ databases">
        <authorList>
            <person name="Alioto T."/>
            <person name="Alioto T."/>
            <person name="Gomez Garrido J."/>
        </authorList>
    </citation>
    <scope>NUCLEOTIDE SEQUENCE [LARGE SCALE GENOMIC DNA]</scope>
</reference>
<evidence type="ECO:0000256" key="1">
    <source>
        <dbReference type="SAM" id="MobiDB-lite"/>
    </source>
</evidence>
<proteinExistence type="predicted"/>
<name>A0A8S1C4Y2_9INSE</name>
<evidence type="ECO:0000313" key="3">
    <source>
        <dbReference type="Proteomes" id="UP000494165"/>
    </source>
</evidence>
<dbReference type="Proteomes" id="UP000494165">
    <property type="component" value="Unassembled WGS sequence"/>
</dbReference>
<sequence>MTLCVAALPAAAATTTEPALCVLRFSKAVYATDRGKDAAASAADALDLRAALPKASRLVQTQTPQQPPGSADWPEKREPLRRSARRGAAERARAIRHRRGIDQQPSVDHSQPNNHALSARESNATTHRRTQAHDDFDLNFENPTLC</sequence>
<dbReference type="EMBL" id="CADEPI010000011">
    <property type="protein sequence ID" value="CAB3363115.1"/>
    <property type="molecule type" value="Genomic_DNA"/>
</dbReference>
<protein>
    <submittedName>
        <fullName evidence="2">Uncharacterized protein</fullName>
    </submittedName>
</protein>